<evidence type="ECO:0000313" key="3">
    <source>
        <dbReference type="Proteomes" id="UP000076154"/>
    </source>
</evidence>
<comment type="caution">
    <text evidence="2">The sequence shown here is derived from an EMBL/GenBank/DDBJ whole genome shotgun (WGS) entry which is preliminary data.</text>
</comment>
<keyword evidence="3" id="KW-1185">Reference proteome</keyword>
<accession>A0A369KC40</accession>
<dbReference type="AlphaFoldDB" id="A0A369KC40"/>
<dbReference type="EMBL" id="LUEZ02000010">
    <property type="protein sequence ID" value="RDB29314.1"/>
    <property type="molecule type" value="Genomic_DNA"/>
</dbReference>
<dbReference type="InParanoid" id="A0A369KC40"/>
<protein>
    <submittedName>
        <fullName evidence="2">Uncharacterized protein</fullName>
    </submittedName>
</protein>
<name>A0A369KC40_HYPMA</name>
<feature type="region of interest" description="Disordered" evidence="1">
    <location>
        <begin position="79"/>
        <end position="101"/>
    </location>
</feature>
<proteinExistence type="predicted"/>
<evidence type="ECO:0000313" key="2">
    <source>
        <dbReference type="EMBL" id="RDB29314.1"/>
    </source>
</evidence>
<organism evidence="2 3">
    <name type="scientific">Hypsizygus marmoreus</name>
    <name type="common">White beech mushroom</name>
    <name type="synonym">Agaricus marmoreus</name>
    <dbReference type="NCBI Taxonomy" id="39966"/>
    <lineage>
        <taxon>Eukaryota</taxon>
        <taxon>Fungi</taxon>
        <taxon>Dikarya</taxon>
        <taxon>Basidiomycota</taxon>
        <taxon>Agaricomycotina</taxon>
        <taxon>Agaricomycetes</taxon>
        <taxon>Agaricomycetidae</taxon>
        <taxon>Agaricales</taxon>
        <taxon>Tricholomatineae</taxon>
        <taxon>Lyophyllaceae</taxon>
        <taxon>Hypsizygus</taxon>
    </lineage>
</organism>
<dbReference type="OrthoDB" id="3256283at2759"/>
<sequence>MTHFSTLPNRRSSRPFEFEGKQDCTKGFVDDGVPIFRLIFRDRSGRNSRRNRKARWAAVVNTEPDKGSATTCDWWVELTTPTPPPPKSSQPTAAESTTWGATTRSPVGGFCLYSMKLPFLQDALIPNETTKRRNYAALYAKMRSFQEKSDRTAQCYIAYPFGSTKASGRFSCLDHGFTYPGRNEKPYPIDLDAIRMSKDGLTLSGAMNMSDLDFLSTHGVFEMGAVPVWNGGLGGRAIYEGYVEFAVKYGMNVSKDYGRGTNASFRFWAIRSQDGDTLDPLG</sequence>
<reference evidence="2" key="1">
    <citation type="submission" date="2018-04" db="EMBL/GenBank/DDBJ databases">
        <title>Whole genome sequencing of Hypsizygus marmoreus.</title>
        <authorList>
            <person name="Choi I.-G."/>
            <person name="Min B."/>
            <person name="Kim J.-G."/>
            <person name="Kim S."/>
            <person name="Oh Y.-L."/>
            <person name="Kong W.-S."/>
            <person name="Park H."/>
            <person name="Jeong J."/>
            <person name="Song E.-S."/>
        </authorList>
    </citation>
    <scope>NUCLEOTIDE SEQUENCE [LARGE SCALE GENOMIC DNA]</scope>
    <source>
        <strain evidence="2">51987-8</strain>
    </source>
</reference>
<dbReference type="Proteomes" id="UP000076154">
    <property type="component" value="Unassembled WGS sequence"/>
</dbReference>
<evidence type="ECO:0000256" key="1">
    <source>
        <dbReference type="SAM" id="MobiDB-lite"/>
    </source>
</evidence>
<feature type="compositionally biased region" description="Polar residues" evidence="1">
    <location>
        <begin position="89"/>
        <end position="101"/>
    </location>
</feature>
<gene>
    <name evidence="2" type="ORF">Hypma_015012</name>
</gene>